<dbReference type="RefSeq" id="WP_237891818.1">
    <property type="nucleotide sequence ID" value="NZ_JAKLTY010000035.1"/>
</dbReference>
<gene>
    <name evidence="5" type="ORF">L6654_36010</name>
</gene>
<dbReference type="PROSITE" id="PS50234">
    <property type="entry name" value="VWFA"/>
    <property type="match status" value="1"/>
</dbReference>
<dbReference type="SMART" id="SM00609">
    <property type="entry name" value="VIT"/>
    <property type="match status" value="1"/>
</dbReference>
<dbReference type="SUPFAM" id="SSF53300">
    <property type="entry name" value="vWA-like"/>
    <property type="match status" value="1"/>
</dbReference>
<dbReference type="CDD" id="cd01461">
    <property type="entry name" value="vWA_interalpha_trypsin_inhibitor"/>
    <property type="match status" value="1"/>
</dbReference>
<feature type="transmembrane region" description="Helical" evidence="2">
    <location>
        <begin position="732"/>
        <end position="750"/>
    </location>
</feature>
<evidence type="ECO:0000259" key="3">
    <source>
        <dbReference type="PROSITE" id="PS50234"/>
    </source>
</evidence>
<feature type="region of interest" description="Disordered" evidence="1">
    <location>
        <begin position="697"/>
        <end position="718"/>
    </location>
</feature>
<dbReference type="InterPro" id="IPR022440">
    <property type="entry name" value="CHP03788"/>
</dbReference>
<dbReference type="Proteomes" id="UP001139054">
    <property type="component" value="Unassembled WGS sequence"/>
</dbReference>
<dbReference type="EMBL" id="JAKLTY010000035">
    <property type="protein sequence ID" value="MCG2632027.1"/>
    <property type="molecule type" value="Genomic_DNA"/>
</dbReference>
<dbReference type="InterPro" id="IPR002035">
    <property type="entry name" value="VWF_A"/>
</dbReference>
<feature type="region of interest" description="Disordered" evidence="1">
    <location>
        <begin position="234"/>
        <end position="258"/>
    </location>
</feature>
<dbReference type="InterPro" id="IPR013694">
    <property type="entry name" value="VIT"/>
</dbReference>
<dbReference type="Pfam" id="PF08487">
    <property type="entry name" value="VIT"/>
    <property type="match status" value="1"/>
</dbReference>
<evidence type="ECO:0000313" key="6">
    <source>
        <dbReference type="Proteomes" id="UP001139054"/>
    </source>
</evidence>
<dbReference type="PANTHER" id="PTHR45737">
    <property type="entry name" value="VON WILLEBRAND FACTOR A DOMAIN-CONTAINING PROTEIN 5A"/>
    <property type="match status" value="1"/>
</dbReference>
<reference evidence="5" key="1">
    <citation type="submission" date="2022-01" db="EMBL/GenBank/DDBJ databases">
        <title>Genome sequnece data of strain Bradyrhizobium sp. nov.</title>
        <authorList>
            <person name="Zhang J."/>
        </authorList>
    </citation>
    <scope>NUCLEOTIDE SEQUENCE</scope>
    <source>
        <strain evidence="5">WYCCWR 13023</strain>
    </source>
</reference>
<feature type="domain" description="VIT" evidence="4">
    <location>
        <begin position="69"/>
        <end position="197"/>
    </location>
</feature>
<protein>
    <submittedName>
        <fullName evidence="5">Marine proteobacterial sortase target protein</fullName>
    </submittedName>
</protein>
<keyword evidence="2" id="KW-0812">Transmembrane</keyword>
<organism evidence="5 6">
    <name type="scientific">Bradyrhizobium zhengyangense</name>
    <dbReference type="NCBI Taxonomy" id="2911009"/>
    <lineage>
        <taxon>Bacteria</taxon>
        <taxon>Pseudomonadati</taxon>
        <taxon>Pseudomonadota</taxon>
        <taxon>Alphaproteobacteria</taxon>
        <taxon>Hyphomicrobiales</taxon>
        <taxon>Nitrobacteraceae</taxon>
        <taxon>Bradyrhizobium</taxon>
    </lineage>
</organism>
<evidence type="ECO:0000259" key="4">
    <source>
        <dbReference type="PROSITE" id="PS51468"/>
    </source>
</evidence>
<dbReference type="Pfam" id="PF13768">
    <property type="entry name" value="VWA_3"/>
    <property type="match status" value="1"/>
</dbReference>
<dbReference type="NCBIfam" id="TIGR03788">
    <property type="entry name" value="marine_srt_targ"/>
    <property type="match status" value="1"/>
</dbReference>
<dbReference type="PANTHER" id="PTHR45737:SF6">
    <property type="entry name" value="VON WILLEBRAND FACTOR A DOMAIN-CONTAINING PROTEIN 5A"/>
    <property type="match status" value="1"/>
</dbReference>
<dbReference type="Gene3D" id="3.40.50.410">
    <property type="entry name" value="von Willebrand factor, type A domain"/>
    <property type="match status" value="1"/>
</dbReference>
<evidence type="ECO:0000313" key="5">
    <source>
        <dbReference type="EMBL" id="MCG2632027.1"/>
    </source>
</evidence>
<dbReference type="AlphaFoldDB" id="A0A9X1UJS3"/>
<comment type="caution">
    <text evidence="5">The sequence shown here is derived from an EMBL/GenBank/DDBJ whole genome shotgun (WGS) entry which is preliminary data.</text>
</comment>
<feature type="transmembrane region" description="Helical" evidence="2">
    <location>
        <begin position="25"/>
        <end position="48"/>
    </location>
</feature>
<feature type="domain" description="VWFA" evidence="3">
    <location>
        <begin position="360"/>
        <end position="531"/>
    </location>
</feature>
<proteinExistence type="predicted"/>
<dbReference type="SMART" id="SM00327">
    <property type="entry name" value="VWA"/>
    <property type="match status" value="1"/>
</dbReference>
<evidence type="ECO:0000256" key="2">
    <source>
        <dbReference type="SAM" id="Phobius"/>
    </source>
</evidence>
<sequence>MDNYDTVDSDEHPDEHPWLGRLIKVGLFLLAQSIAVLLVSFVALLVSFETSWSATTEQASLLQPGDAKSGTLLLKENGATTEAIRLGIDVDITVSGPTLRTRVTQAFRNPTKDWAEATYVYPLGADGAVDTLKMVVGDRVIIGDIRERQQARVIYEQARRSGQKAALTEQERPNIFTNSVANIGPGETVLVQIEYQQPVHQAGNEYSLRVPLVVGPRYNPAPIVQSVDFRNDGSGWGATHSDPVPDRERISSPVLDPARSAPVNPTSITVHLKAGFALGEVKSHFHNVKIESPDNMTRVVTLADGTVPADRDFELTWKPAAEKAPSVGLFREHVGDADYLLAFVTPPAAEQTAQKPLPREVVFVIDNSGSMGGTSIEQAKASLLYALGRLQPNDRFNVIRFDDTMDVLFSTSVPADAAHVGEATSFVSALQARGGTEMVPAMRAALTDKLADTNMVRQVVFLTDGAIGNEQQLFETITAMRGRSRIFMVGIGSAPNTYLMTRASELGRGAFTHIGSVDQVEERMRGLFAKLENPAVTGLTVKFSDAKADIKADVTPAIIPDVYRDEPLVLAAKLDRLAGSLEIKGHVGDRPWSVTLPLKSAAEGKGLSKLWARRKISDAEVARTLHEMTPEDTDKTVLALALDHQIVTRLTSLIAVDKTPSRPEGAPLKLTELPINLPAGWDFAKVFGERLQQTPAQLRERRADASQPAARRPAPVTADTIRLPKTATSAELKMIAGLILIVLALILFVFNRRRTLLTDAA</sequence>
<keyword evidence="2" id="KW-1133">Transmembrane helix</keyword>
<evidence type="ECO:0000256" key="1">
    <source>
        <dbReference type="SAM" id="MobiDB-lite"/>
    </source>
</evidence>
<dbReference type="PROSITE" id="PS51468">
    <property type="entry name" value="VIT"/>
    <property type="match status" value="1"/>
</dbReference>
<name>A0A9X1UJS3_9BRAD</name>
<accession>A0A9X1UJS3</accession>
<dbReference type="InterPro" id="IPR036465">
    <property type="entry name" value="vWFA_dom_sf"/>
</dbReference>
<keyword evidence="2" id="KW-0472">Membrane</keyword>